<accession>A0A419ESS0</accession>
<comment type="caution">
    <text evidence="1">The sequence shown here is derived from an EMBL/GenBank/DDBJ whole genome shotgun (WGS) entry which is preliminary data.</text>
</comment>
<dbReference type="AlphaFoldDB" id="A0A419ESS0"/>
<sequence>MRKDVMMSAAGKIKLAKADIIVVIGRGMKGRPQAHQAARAVKKLPHGSISAVLTRERIPRGEFGF</sequence>
<reference evidence="1 2" key="1">
    <citation type="journal article" date="2017" name="ISME J.">
        <title>Energy and carbon metabolisms in a deep terrestrial subsurface fluid microbial community.</title>
        <authorList>
            <person name="Momper L."/>
            <person name="Jungbluth S.P."/>
            <person name="Lee M.D."/>
            <person name="Amend J.P."/>
        </authorList>
    </citation>
    <scope>NUCLEOTIDE SEQUENCE [LARGE SCALE GENOMIC DNA]</scope>
    <source>
        <strain evidence="1">SURF_17</strain>
    </source>
</reference>
<evidence type="ECO:0000313" key="2">
    <source>
        <dbReference type="Proteomes" id="UP000285961"/>
    </source>
</evidence>
<organism evidence="1 2">
    <name type="scientific">Candidatus Abyssobacteria bacterium SURF_17</name>
    <dbReference type="NCBI Taxonomy" id="2093361"/>
    <lineage>
        <taxon>Bacteria</taxon>
        <taxon>Pseudomonadati</taxon>
        <taxon>Candidatus Hydrogenedentota</taxon>
        <taxon>Candidatus Abyssobacteria</taxon>
    </lineage>
</organism>
<dbReference type="Proteomes" id="UP000285961">
    <property type="component" value="Unassembled WGS sequence"/>
</dbReference>
<protein>
    <submittedName>
        <fullName evidence="1">Uncharacterized protein</fullName>
    </submittedName>
</protein>
<name>A0A419ESS0_9BACT</name>
<gene>
    <name evidence="1" type="ORF">C4532_15715</name>
</gene>
<evidence type="ECO:0000313" key="1">
    <source>
        <dbReference type="EMBL" id="RJP66712.1"/>
    </source>
</evidence>
<dbReference type="EMBL" id="QZKI01000112">
    <property type="protein sequence ID" value="RJP66712.1"/>
    <property type="molecule type" value="Genomic_DNA"/>
</dbReference>
<proteinExistence type="predicted"/>